<dbReference type="Proteomes" id="UP000198917">
    <property type="component" value="Unassembled WGS sequence"/>
</dbReference>
<dbReference type="EMBL" id="FNEW01000008">
    <property type="protein sequence ID" value="SDK37575.1"/>
    <property type="molecule type" value="Genomic_DNA"/>
</dbReference>
<evidence type="ECO:0000256" key="1">
    <source>
        <dbReference type="SAM" id="MobiDB-lite"/>
    </source>
</evidence>
<dbReference type="AlphaFoldDB" id="A0A7Z7FS45"/>
<gene>
    <name evidence="3" type="ORF">SAMN05428983_4725</name>
</gene>
<keyword evidence="2" id="KW-1133">Transmembrane helix</keyword>
<sequence>MACASRVKKKAVKAAGEVDKTYSYDESTTSPFKNGLPDLGRPAKKNHTSPYAAFLAAEVLLTVVTARLVNLLFVAFS</sequence>
<feature type="transmembrane region" description="Helical" evidence="2">
    <location>
        <begin position="51"/>
        <end position="76"/>
    </location>
</feature>
<keyword evidence="2" id="KW-0812">Transmembrane</keyword>
<organism evidence="3 4">
    <name type="scientific">Agrobacterium fabrum</name>
    <dbReference type="NCBI Taxonomy" id="1176649"/>
    <lineage>
        <taxon>Bacteria</taxon>
        <taxon>Pseudomonadati</taxon>
        <taxon>Pseudomonadota</taxon>
        <taxon>Alphaproteobacteria</taxon>
        <taxon>Hyphomicrobiales</taxon>
        <taxon>Rhizobiaceae</taxon>
        <taxon>Rhizobium/Agrobacterium group</taxon>
        <taxon>Agrobacterium</taxon>
        <taxon>Agrobacterium tumefaciens complex</taxon>
    </lineage>
</organism>
<comment type="caution">
    <text evidence="3">The sequence shown here is derived from an EMBL/GenBank/DDBJ whole genome shotgun (WGS) entry which is preliminary data.</text>
</comment>
<evidence type="ECO:0000256" key="2">
    <source>
        <dbReference type="SAM" id="Phobius"/>
    </source>
</evidence>
<accession>A0A7Z7FS45</accession>
<proteinExistence type="predicted"/>
<evidence type="ECO:0000313" key="4">
    <source>
        <dbReference type="Proteomes" id="UP000198917"/>
    </source>
</evidence>
<name>A0A7Z7FS45_9HYPH</name>
<reference evidence="3 4" key="1">
    <citation type="submission" date="2016-10" db="EMBL/GenBank/DDBJ databases">
        <authorList>
            <person name="Varghese N."/>
            <person name="Submissions S."/>
        </authorList>
    </citation>
    <scope>NUCLEOTIDE SEQUENCE [LARGE SCALE GENOMIC DNA]</scope>
    <source>
        <strain evidence="3 4">PDC82</strain>
    </source>
</reference>
<evidence type="ECO:0000313" key="3">
    <source>
        <dbReference type="EMBL" id="SDK37575.1"/>
    </source>
</evidence>
<feature type="region of interest" description="Disordered" evidence="1">
    <location>
        <begin position="24"/>
        <end position="43"/>
    </location>
</feature>
<protein>
    <submittedName>
        <fullName evidence="3">Uncharacterized protein</fullName>
    </submittedName>
</protein>
<keyword evidence="2" id="KW-0472">Membrane</keyword>